<dbReference type="InterPro" id="IPR018080">
    <property type="entry name" value="Band_7/stomatin-like_CS"/>
</dbReference>
<evidence type="ECO:0000313" key="5">
    <source>
        <dbReference type="EMBL" id="MBJ7603711.1"/>
    </source>
</evidence>
<dbReference type="InterPro" id="IPR001107">
    <property type="entry name" value="Band_7"/>
</dbReference>
<comment type="similarity">
    <text evidence="2">Belongs to the band 7/mec-2 family.</text>
</comment>
<proteinExistence type="inferred from homology"/>
<dbReference type="PROSITE" id="PS01270">
    <property type="entry name" value="BAND_7"/>
    <property type="match status" value="1"/>
</dbReference>
<gene>
    <name evidence="5" type="ORF">JF888_11045</name>
</gene>
<accession>A0A934NCP6</accession>
<dbReference type="Gene3D" id="6.10.250.2090">
    <property type="match status" value="1"/>
</dbReference>
<dbReference type="InterPro" id="IPR001972">
    <property type="entry name" value="Stomatin_HflK_fam"/>
</dbReference>
<dbReference type="GO" id="GO:0098552">
    <property type="term" value="C:side of membrane"/>
    <property type="evidence" value="ECO:0007669"/>
    <property type="project" value="UniProtKB-ARBA"/>
</dbReference>
<dbReference type="PANTHER" id="PTHR10264:SF19">
    <property type="entry name" value="AT06885P-RELATED"/>
    <property type="match status" value="1"/>
</dbReference>
<reference evidence="5 6" key="1">
    <citation type="submission" date="2020-10" db="EMBL/GenBank/DDBJ databases">
        <title>Ca. Dormibacterota MAGs.</title>
        <authorList>
            <person name="Montgomery K."/>
        </authorList>
    </citation>
    <scope>NUCLEOTIDE SEQUENCE [LARGE SCALE GENOMIC DNA]</scope>
    <source>
        <strain evidence="5">SC8811_S16_3</strain>
    </source>
</reference>
<dbReference type="FunFam" id="3.30.479.30:FF:000004">
    <property type="entry name" value="Putative membrane protease family, stomatin"/>
    <property type="match status" value="1"/>
</dbReference>
<dbReference type="SUPFAM" id="SSF117892">
    <property type="entry name" value="Band 7/SPFH domain"/>
    <property type="match status" value="1"/>
</dbReference>
<dbReference type="GO" id="GO:0005886">
    <property type="term" value="C:plasma membrane"/>
    <property type="evidence" value="ECO:0007669"/>
    <property type="project" value="InterPro"/>
</dbReference>
<dbReference type="AlphaFoldDB" id="A0A934NCP6"/>
<evidence type="ECO:0000256" key="1">
    <source>
        <dbReference type="ARBA" id="ARBA00004370"/>
    </source>
</evidence>
<name>A0A934NCP6_9BACT</name>
<keyword evidence="3" id="KW-0472">Membrane</keyword>
<dbReference type="EMBL" id="JAEKNQ010000040">
    <property type="protein sequence ID" value="MBJ7603711.1"/>
    <property type="molecule type" value="Genomic_DNA"/>
</dbReference>
<organism evidence="5 6">
    <name type="scientific">Candidatus Dormiibacter inghamiae</name>
    <dbReference type="NCBI Taxonomy" id="3127013"/>
    <lineage>
        <taxon>Bacteria</taxon>
        <taxon>Bacillati</taxon>
        <taxon>Candidatus Dormiibacterota</taxon>
        <taxon>Candidatus Dormibacteria</taxon>
        <taxon>Candidatus Dormibacterales</taxon>
        <taxon>Candidatus Dormibacteraceae</taxon>
        <taxon>Candidatus Dormiibacter</taxon>
    </lineage>
</organism>
<evidence type="ECO:0000256" key="2">
    <source>
        <dbReference type="ARBA" id="ARBA00008164"/>
    </source>
</evidence>
<comment type="caution">
    <text evidence="5">The sequence shown here is derived from an EMBL/GenBank/DDBJ whole genome shotgun (WGS) entry which is preliminary data.</text>
</comment>
<dbReference type="CDD" id="cd08826">
    <property type="entry name" value="SPFH_eoslipins_u1"/>
    <property type="match status" value="1"/>
</dbReference>
<protein>
    <submittedName>
        <fullName evidence="5">Slipin family protein</fullName>
    </submittedName>
</protein>
<evidence type="ECO:0000313" key="6">
    <source>
        <dbReference type="Proteomes" id="UP000620075"/>
    </source>
</evidence>
<evidence type="ECO:0000256" key="3">
    <source>
        <dbReference type="ARBA" id="ARBA00023136"/>
    </source>
</evidence>
<sequence length="272" mass="29556">MTALIVVIVIVAVAVLVVASSSIRIAREYERGVVFRLGRLIDLRGPGLFLIFPFGFDRLTKVDLRVITLEVPPQEVITSDNVTVKVNAVIFFQVLDARAAITRVFDFRQATSQIAQTTLRAVLGQSSLDELLSSRDVINQKLQTIIDGQTEPWGVKVGAVEVKDAELAPTMVRALGRQAEAEREKRAKIIATEGEFQAAQTLANAAQVISTQPAALALRYMQTLLDMGSNQNSTIVFPIPIELIRPLLAAPVPMEAKNPAQNEPVPAAPLNA</sequence>
<dbReference type="SMART" id="SM00244">
    <property type="entry name" value="PHB"/>
    <property type="match status" value="1"/>
</dbReference>
<evidence type="ECO:0000259" key="4">
    <source>
        <dbReference type="SMART" id="SM00244"/>
    </source>
</evidence>
<dbReference type="RefSeq" id="WP_338180163.1">
    <property type="nucleotide sequence ID" value="NZ_JAEKNQ010000040.1"/>
</dbReference>
<dbReference type="PANTHER" id="PTHR10264">
    <property type="entry name" value="BAND 7 PROTEIN-RELATED"/>
    <property type="match status" value="1"/>
</dbReference>
<dbReference type="Gene3D" id="3.30.479.30">
    <property type="entry name" value="Band 7 domain"/>
    <property type="match status" value="1"/>
</dbReference>
<dbReference type="Proteomes" id="UP000620075">
    <property type="component" value="Unassembled WGS sequence"/>
</dbReference>
<dbReference type="InterPro" id="IPR036013">
    <property type="entry name" value="Band_7/SPFH_dom_sf"/>
</dbReference>
<dbReference type="PRINTS" id="PR00721">
    <property type="entry name" value="STOMATIN"/>
</dbReference>
<comment type="subcellular location">
    <subcellularLocation>
        <location evidence="1">Membrane</location>
    </subcellularLocation>
</comment>
<dbReference type="Pfam" id="PF01145">
    <property type="entry name" value="Band_7"/>
    <property type="match status" value="1"/>
</dbReference>
<dbReference type="InterPro" id="IPR043202">
    <property type="entry name" value="Band-7_stomatin-like"/>
</dbReference>
<feature type="domain" description="Band 7" evidence="4">
    <location>
        <begin position="21"/>
        <end position="179"/>
    </location>
</feature>